<proteinExistence type="predicted"/>
<feature type="transmembrane region" description="Helical" evidence="1">
    <location>
        <begin position="32"/>
        <end position="55"/>
    </location>
</feature>
<comment type="caution">
    <text evidence="2">The sequence shown here is derived from an EMBL/GenBank/DDBJ whole genome shotgun (WGS) entry which is preliminary data.</text>
</comment>
<gene>
    <name evidence="2" type="ORF">H8E41_05615</name>
</gene>
<dbReference type="InterPro" id="IPR024399">
    <property type="entry name" value="DUF2628"/>
</dbReference>
<keyword evidence="1" id="KW-0812">Transmembrane</keyword>
<keyword evidence="1" id="KW-1133">Transmembrane helix</keyword>
<dbReference type="Proteomes" id="UP000614424">
    <property type="component" value="Unassembled WGS sequence"/>
</dbReference>
<evidence type="ECO:0000256" key="1">
    <source>
        <dbReference type="SAM" id="Phobius"/>
    </source>
</evidence>
<name>A0A8J6TFH9_9BACT</name>
<dbReference type="Pfam" id="PF10947">
    <property type="entry name" value="DUF2628"/>
    <property type="match status" value="1"/>
</dbReference>
<evidence type="ECO:0000313" key="3">
    <source>
        <dbReference type="Proteomes" id="UP000614424"/>
    </source>
</evidence>
<protein>
    <submittedName>
        <fullName evidence="2">DUF2628 domain-containing protein</fullName>
    </submittedName>
</protein>
<dbReference type="AlphaFoldDB" id="A0A8J6TFH9"/>
<reference evidence="2 3" key="1">
    <citation type="submission" date="2020-08" db="EMBL/GenBank/DDBJ databases">
        <title>Bridging the membrane lipid divide: bacteria of the FCB group superphylum have the potential to synthesize archaeal ether lipids.</title>
        <authorList>
            <person name="Villanueva L."/>
            <person name="Von Meijenfeldt F.A.B."/>
            <person name="Westbye A.B."/>
            <person name="Yadav S."/>
            <person name="Hopmans E.C."/>
            <person name="Dutilh B.E."/>
            <person name="Sinninghe Damste J.S."/>
        </authorList>
    </citation>
    <scope>NUCLEOTIDE SEQUENCE [LARGE SCALE GENOMIC DNA]</scope>
    <source>
        <strain evidence="2">NIOZ-UU47</strain>
    </source>
</reference>
<organism evidence="2 3">
    <name type="scientific">Candidatus Desulfobia pelagia</name>
    <dbReference type="NCBI Taxonomy" id="2841692"/>
    <lineage>
        <taxon>Bacteria</taxon>
        <taxon>Pseudomonadati</taxon>
        <taxon>Thermodesulfobacteriota</taxon>
        <taxon>Desulfobulbia</taxon>
        <taxon>Desulfobulbales</taxon>
        <taxon>Desulfobulbaceae</taxon>
        <taxon>Candidatus Desulfobia</taxon>
    </lineage>
</organism>
<accession>A0A8J6TFH9</accession>
<dbReference type="EMBL" id="JACNJZ010000084">
    <property type="protein sequence ID" value="MBC8317363.1"/>
    <property type="molecule type" value="Genomic_DNA"/>
</dbReference>
<keyword evidence="1" id="KW-0472">Membrane</keyword>
<evidence type="ECO:0000313" key="2">
    <source>
        <dbReference type="EMBL" id="MBC8317363.1"/>
    </source>
</evidence>
<sequence length="77" mass="9044">MGVKSKTAGWDWMAFVLGPFWYFSKKMYTKGFWLLLFTVVTGFLAAPFVWIYCGARGRGDWYDFRLKAKSKIKLEDL</sequence>